<comment type="subcellular location">
    <subcellularLocation>
        <location evidence="2 10">Endoplasmic reticulum membrane</location>
        <topology evidence="2 10">Multi-pass membrane protein</topology>
    </subcellularLocation>
</comment>
<dbReference type="Pfam" id="PF25147">
    <property type="entry name" value="Ribophorin_II_C"/>
    <property type="match status" value="1"/>
</dbReference>
<evidence type="ECO:0000259" key="14">
    <source>
        <dbReference type="Pfam" id="PF25147"/>
    </source>
</evidence>
<comment type="pathway">
    <text evidence="3 10">Protein modification; protein glycosylation.</text>
</comment>
<dbReference type="EMBL" id="JADCNL010000001">
    <property type="protein sequence ID" value="KAG0495660.1"/>
    <property type="molecule type" value="Genomic_DNA"/>
</dbReference>
<feature type="transmembrane region" description="Helical" evidence="10">
    <location>
        <begin position="574"/>
        <end position="594"/>
    </location>
</feature>
<dbReference type="PROSITE" id="PS51257">
    <property type="entry name" value="PROKAR_LIPOPROTEIN"/>
    <property type="match status" value="1"/>
</dbReference>
<dbReference type="Pfam" id="PF05817">
    <property type="entry name" value="Ribophorin_II"/>
    <property type="match status" value="1"/>
</dbReference>
<comment type="subunit">
    <text evidence="10">Component of the oligosaccharyltransferase (OST) complex.</text>
</comment>
<evidence type="ECO:0000256" key="4">
    <source>
        <dbReference type="ARBA" id="ARBA00009038"/>
    </source>
</evidence>
<comment type="caution">
    <text evidence="15">The sequence shown here is derived from an EMBL/GenBank/DDBJ whole genome shotgun (WGS) entry which is preliminary data.</text>
</comment>
<evidence type="ECO:0000256" key="7">
    <source>
        <dbReference type="ARBA" id="ARBA00022824"/>
    </source>
</evidence>
<keyword evidence="8 10" id="KW-1133">Transmembrane helix</keyword>
<evidence type="ECO:0000313" key="15">
    <source>
        <dbReference type="EMBL" id="KAG0495660.1"/>
    </source>
</evidence>
<keyword evidence="16" id="KW-1185">Reference proteome</keyword>
<evidence type="ECO:0000256" key="2">
    <source>
        <dbReference type="ARBA" id="ARBA00004477"/>
    </source>
</evidence>
<protein>
    <recommendedName>
        <fullName evidence="10">Dolichyl-diphosphooligosaccharide--protein glycosyltransferase subunit 2</fullName>
    </recommendedName>
    <alternativeName>
        <fullName evidence="10">Ribophorin-2</fullName>
    </alternativeName>
</protein>
<evidence type="ECO:0000259" key="13">
    <source>
        <dbReference type="Pfam" id="PF23861"/>
    </source>
</evidence>
<dbReference type="AlphaFoldDB" id="A0A835RW85"/>
<dbReference type="GO" id="GO:0006487">
    <property type="term" value="P:protein N-linked glycosylation"/>
    <property type="evidence" value="ECO:0007669"/>
    <property type="project" value="UniProtKB-UniRule"/>
</dbReference>
<dbReference type="InterPro" id="IPR055373">
    <property type="entry name" value="Ribophorin_II_N"/>
</dbReference>
<reference evidence="15 16" key="1">
    <citation type="journal article" date="2020" name="Nat. Food">
        <title>A phased Vanilla planifolia genome enables genetic improvement of flavour and production.</title>
        <authorList>
            <person name="Hasing T."/>
            <person name="Tang H."/>
            <person name="Brym M."/>
            <person name="Khazi F."/>
            <person name="Huang T."/>
            <person name="Chambers A.H."/>
        </authorList>
    </citation>
    <scope>NUCLEOTIDE SEQUENCE [LARGE SCALE GENOMIC DNA]</scope>
    <source>
        <tissue evidence="15">Leaf</tissue>
    </source>
</reference>
<evidence type="ECO:0000259" key="12">
    <source>
        <dbReference type="Pfam" id="PF23860"/>
    </source>
</evidence>
<dbReference type="InterPro" id="IPR055375">
    <property type="entry name" value="Ribophorin_II_2nd"/>
</dbReference>
<evidence type="ECO:0000256" key="5">
    <source>
        <dbReference type="ARBA" id="ARBA00022692"/>
    </source>
</evidence>
<evidence type="ECO:0000259" key="11">
    <source>
        <dbReference type="Pfam" id="PF05817"/>
    </source>
</evidence>
<dbReference type="PANTHER" id="PTHR12640">
    <property type="entry name" value="RIBOPHORIN II"/>
    <property type="match status" value="1"/>
</dbReference>
<feature type="signal peptide" evidence="10">
    <location>
        <begin position="1"/>
        <end position="22"/>
    </location>
</feature>
<feature type="domain" description="Ribophorin II second" evidence="13">
    <location>
        <begin position="292"/>
        <end position="394"/>
    </location>
</feature>
<proteinExistence type="inferred from homology"/>
<comment type="similarity">
    <text evidence="4 10">Belongs to the SWP1 family.</text>
</comment>
<keyword evidence="6 10" id="KW-0732">Signal</keyword>
<dbReference type="Proteomes" id="UP000636800">
    <property type="component" value="Chromosome 1"/>
</dbReference>
<name>A0A835RW85_VANPL</name>
<sequence>MGRRGILLLLCLLCATIVSCRASSVLRPVSEAHRSTALELFVPFDGSYGRLGDDWNASADENLDSPSATLKDLYFALRVNGILGCQTEGINFEGIASGLQSSLKGSNSLLTYYYSIGGLLFIKNQGYDVILSDADGLFKSIKALSQSDGRWRHDSDGAESSTYASGKALEALAGVVTLADSNLDQSMIEIVKKDIIKLFDSIKSYSDGAFYFDEKHVHISEYKSPLEVSSSVVRGVCAFAEVAPGRLNIPGNKILGLAKFFLSMGVPGSSKDLFHQIDSLSCLDNNRIYIPLIVSLPATVLSLTSRDQLKVDVTTVFGAAAPPLTVRLAQAVYLNSADKPIIENQELLFDQENSVHYLDVVPLKVDVGKYKLIFEASFHYPEDGDKYAVGEQTIVTAFFTGLIKIDKGEIAILNSDGETVETLEKLDLLKDSSLSLSANHLQKLRLSFQLTTPIEHNFKPHQVLLIMKHESKVDHIFVFGSHGREFKLTLDFLGLVEKLYYLSGKYDLVLAVGDATMENSFLRALGVVELDLPEPPEKAAQPPPQPIDPHSRYGPKQEISHIFRSPEKRPPKELSIAFLVLTVLPLLGFLIGLMKLGVNLKGFPSAGVPAAFSILFHLGIAAVLMLYALFWLKLDLFTTLKALGFLGTLLLFVGHRTLSYLASSSSKLKSS</sequence>
<dbReference type="Pfam" id="PF23860">
    <property type="entry name" value="Ribophorin_II_3rd"/>
    <property type="match status" value="1"/>
</dbReference>
<dbReference type="Pfam" id="PF23861">
    <property type="entry name" value="Ribophorin_II_2nd"/>
    <property type="match status" value="1"/>
</dbReference>
<dbReference type="InterPro" id="IPR055374">
    <property type="entry name" value="Ribophorin_II_3rd"/>
</dbReference>
<evidence type="ECO:0000256" key="6">
    <source>
        <dbReference type="ARBA" id="ARBA00022729"/>
    </source>
</evidence>
<comment type="function">
    <text evidence="1 10">Subunit of the oligosaccharyl transferase (OST) complex that catalyzes the initial transfer of a defined glycan (Glc(3)Man(9)GlcNAc(2) in eukaryotes) from the lipid carrier dolichol-pyrophosphate to an asparagine residue within an Asn-X-Ser/Thr consensus motif in nascent polypeptide chains, the first step in protein N-glycosylation. N-glycosylation occurs cotranslationally and the complex associates with the Sec61 complex at the channel-forming translocon complex that mediates protein translocation across the endoplasmic reticulum (ER). All subunits are required for a maximal enzyme activity.</text>
</comment>
<feature type="chain" id="PRO_5033092864" description="Dolichyl-diphosphooligosaccharide--protein glycosyltransferase subunit 2" evidence="10">
    <location>
        <begin position="23"/>
        <end position="671"/>
    </location>
</feature>
<keyword evidence="7 10" id="KW-0256">Endoplasmic reticulum</keyword>
<dbReference type="UniPathway" id="UPA00378"/>
<evidence type="ECO:0000256" key="9">
    <source>
        <dbReference type="ARBA" id="ARBA00023136"/>
    </source>
</evidence>
<keyword evidence="5 10" id="KW-0812">Transmembrane</keyword>
<feature type="domain" description="Ribophorin II N-terminal" evidence="11">
    <location>
        <begin position="67"/>
        <end position="283"/>
    </location>
</feature>
<evidence type="ECO:0000256" key="3">
    <source>
        <dbReference type="ARBA" id="ARBA00004922"/>
    </source>
</evidence>
<accession>A0A835RW85</accession>
<feature type="transmembrane region" description="Helical" evidence="10">
    <location>
        <begin position="606"/>
        <end position="630"/>
    </location>
</feature>
<feature type="domain" description="Ribophorin II third" evidence="12">
    <location>
        <begin position="409"/>
        <end position="530"/>
    </location>
</feature>
<feature type="transmembrane region" description="Helical" evidence="10">
    <location>
        <begin position="642"/>
        <end position="662"/>
    </location>
</feature>
<feature type="domain" description="Ribophorin II C-terminal" evidence="14">
    <location>
        <begin position="563"/>
        <end position="663"/>
    </location>
</feature>
<organism evidence="15 16">
    <name type="scientific">Vanilla planifolia</name>
    <name type="common">Vanilla</name>
    <dbReference type="NCBI Taxonomy" id="51239"/>
    <lineage>
        <taxon>Eukaryota</taxon>
        <taxon>Viridiplantae</taxon>
        <taxon>Streptophyta</taxon>
        <taxon>Embryophyta</taxon>
        <taxon>Tracheophyta</taxon>
        <taxon>Spermatophyta</taxon>
        <taxon>Magnoliopsida</taxon>
        <taxon>Liliopsida</taxon>
        <taxon>Asparagales</taxon>
        <taxon>Orchidaceae</taxon>
        <taxon>Vanilloideae</taxon>
        <taxon>Vanilleae</taxon>
        <taxon>Vanilla</taxon>
    </lineage>
</organism>
<dbReference type="GO" id="GO:0008250">
    <property type="term" value="C:oligosaccharyltransferase complex"/>
    <property type="evidence" value="ECO:0007669"/>
    <property type="project" value="UniProtKB-UniRule"/>
</dbReference>
<evidence type="ECO:0000256" key="10">
    <source>
        <dbReference type="RuleBase" id="RU366029"/>
    </source>
</evidence>
<dbReference type="PANTHER" id="PTHR12640:SF0">
    <property type="entry name" value="DOLICHYL-DIPHOSPHOOLIGOSACCHARIDE--PROTEIN GLYCOSYLTRANSFERASE SUBUNIT 2"/>
    <property type="match status" value="1"/>
</dbReference>
<evidence type="ECO:0000313" key="16">
    <source>
        <dbReference type="Proteomes" id="UP000636800"/>
    </source>
</evidence>
<dbReference type="InterPro" id="IPR056790">
    <property type="entry name" value="Ribophorin_II_C"/>
</dbReference>
<evidence type="ECO:0000256" key="1">
    <source>
        <dbReference type="ARBA" id="ARBA00002791"/>
    </source>
</evidence>
<gene>
    <name evidence="15" type="ORF">HPP92_000351</name>
</gene>
<evidence type="ECO:0000256" key="8">
    <source>
        <dbReference type="ARBA" id="ARBA00022989"/>
    </source>
</evidence>
<dbReference type="InterPro" id="IPR008814">
    <property type="entry name" value="Swp1"/>
</dbReference>
<keyword evidence="9 10" id="KW-0472">Membrane</keyword>